<reference evidence="4 5" key="1">
    <citation type="submission" date="2014-09" db="EMBL/GenBank/DDBJ databases">
        <title>Genome sequence of Flavobacterium aquidurense RC62.</title>
        <authorList>
            <person name="Kim J.F."/>
            <person name="Kwak M.-J."/>
        </authorList>
    </citation>
    <scope>NUCLEOTIDE SEQUENCE [LARGE SCALE GENOMIC DNA]</scope>
    <source>
        <strain evidence="4 5">RC62</strain>
    </source>
</reference>
<dbReference type="InterPro" id="IPR007863">
    <property type="entry name" value="Peptidase_M16_C"/>
</dbReference>
<proteinExistence type="predicted"/>
<dbReference type="PANTHER" id="PTHR11851">
    <property type="entry name" value="METALLOPROTEASE"/>
    <property type="match status" value="1"/>
</dbReference>
<dbReference type="Proteomes" id="UP000050443">
    <property type="component" value="Unassembled WGS sequence"/>
</dbReference>
<evidence type="ECO:0000259" key="3">
    <source>
        <dbReference type="Pfam" id="PF05193"/>
    </source>
</evidence>
<dbReference type="PATRIC" id="fig|362413.3.peg.1657"/>
<organism evidence="4 5">
    <name type="scientific">Flavobacterium aquidurense</name>
    <dbReference type="NCBI Taxonomy" id="362413"/>
    <lineage>
        <taxon>Bacteria</taxon>
        <taxon>Pseudomonadati</taxon>
        <taxon>Bacteroidota</taxon>
        <taxon>Flavobacteriia</taxon>
        <taxon>Flavobacteriales</taxon>
        <taxon>Flavobacteriaceae</taxon>
        <taxon>Flavobacterium</taxon>
    </lineage>
</organism>
<accession>A0A0Q1BD38</accession>
<gene>
    <name evidence="4" type="ORF">RC62_1703</name>
</gene>
<evidence type="ECO:0000313" key="4">
    <source>
        <dbReference type="EMBL" id="KQB38349.1"/>
    </source>
</evidence>
<dbReference type="AlphaFoldDB" id="A0A0Q1BD38"/>
<name>A0A0Q1BD38_9FLAO</name>
<dbReference type="Pfam" id="PF05193">
    <property type="entry name" value="Peptidase_M16_C"/>
    <property type="match status" value="1"/>
</dbReference>
<feature type="domain" description="Peptidase M16 C-terminal" evidence="3">
    <location>
        <begin position="195"/>
        <end position="373"/>
    </location>
</feature>
<dbReference type="Pfam" id="PF00675">
    <property type="entry name" value="Peptidase_M16"/>
    <property type="match status" value="1"/>
</dbReference>
<dbReference type="PANTHER" id="PTHR11851:SF224">
    <property type="entry name" value="PROCESSING PROTEASE"/>
    <property type="match status" value="1"/>
</dbReference>
<dbReference type="EMBL" id="JRLF01000014">
    <property type="protein sequence ID" value="KQB38349.1"/>
    <property type="molecule type" value="Genomic_DNA"/>
</dbReference>
<feature type="chain" id="PRO_5006188569" evidence="1">
    <location>
        <begin position="20"/>
        <end position="682"/>
    </location>
</feature>
<dbReference type="RefSeq" id="WP_055097026.1">
    <property type="nucleotide sequence ID" value="NZ_JRLF01000014.1"/>
</dbReference>
<feature type="signal peptide" evidence="1">
    <location>
        <begin position="1"/>
        <end position="19"/>
    </location>
</feature>
<sequence>MKKIHTFLILLFLTGIMQAQDRPQPKPGPSPVVNIKKPQTFVLANGMKVLVVENHKLPRVSFNLTLDNAPFTEGNKKGVDELTSSLIGNGTKKTTKEAFNEEIDFYGASINFSSSGAYASSLSKYSGRVLELLAEGALQPNFTQIEFDKEKAKLIEGLKADEKSVPAIANRVVDVLAFGKNHPSGEYLSEETVKNVTLADVQANYTTYFVPENAYLVIIGDIKFKETKAAVEKLFGGWKKQNTPKNTYPNPENVSKLQIDFVDVPNAVQSEISLVNTVNLKMSDPDFFPAVIANQILGGDFNSYLNMNLREQHAWTYGASSSIGAGKYVTKFKASSAVRNTVTDSAVVQFIKEIKRIRTERVPQEVLRNVKAGYIGRFVMQVEKPQTVARYALNIETENLPADFYEKYIQTINDVTADDIYRVANKYFLLDNIRIVIAGKGSDVITGLEKLQIPIFYFDKYGNPVEKPVTKKEAPTGITAKTVFENYLKAIGGEKAVSAAKTLAMTGTTTVPQAPGPLTFTSKLDSKGKMMVSLAMGTMNLMKQVVNEKGAYIEQQGQRKNLEGADLADMKASAAPFEELQLQKRTDLKVDGIEPVNGSDAYVIKDGKTTYYYDVKSGLKTAKGKVREQDGKSSSQITNFNDYREVKGIKVPFNLVQNVGFELDIKMTDIKINEGVSEKDFL</sequence>
<feature type="domain" description="Peptidase M16 N-terminal" evidence="2">
    <location>
        <begin position="71"/>
        <end position="166"/>
    </location>
</feature>
<dbReference type="STRING" id="362413.RC62_1703"/>
<evidence type="ECO:0000256" key="1">
    <source>
        <dbReference type="SAM" id="SignalP"/>
    </source>
</evidence>
<comment type="caution">
    <text evidence="4">The sequence shown here is derived from an EMBL/GenBank/DDBJ whole genome shotgun (WGS) entry which is preliminary data.</text>
</comment>
<dbReference type="GO" id="GO:0046872">
    <property type="term" value="F:metal ion binding"/>
    <property type="evidence" value="ECO:0007669"/>
    <property type="project" value="InterPro"/>
</dbReference>
<dbReference type="InterPro" id="IPR011765">
    <property type="entry name" value="Pept_M16_N"/>
</dbReference>
<dbReference type="Gene3D" id="3.30.830.10">
    <property type="entry name" value="Metalloenzyme, LuxS/M16 peptidase-like"/>
    <property type="match status" value="2"/>
</dbReference>
<evidence type="ECO:0000313" key="5">
    <source>
        <dbReference type="Proteomes" id="UP000050443"/>
    </source>
</evidence>
<dbReference type="InterPro" id="IPR011249">
    <property type="entry name" value="Metalloenz_LuxS/M16"/>
</dbReference>
<protein>
    <submittedName>
        <fullName evidence="4">Peptidase M16 domain-containing protein</fullName>
    </submittedName>
</protein>
<dbReference type="SUPFAM" id="SSF63411">
    <property type="entry name" value="LuxS/MPP-like metallohydrolase"/>
    <property type="match status" value="2"/>
</dbReference>
<dbReference type="InterPro" id="IPR050361">
    <property type="entry name" value="MPP/UQCRC_Complex"/>
</dbReference>
<keyword evidence="1" id="KW-0732">Signal</keyword>
<evidence type="ECO:0000259" key="2">
    <source>
        <dbReference type="Pfam" id="PF00675"/>
    </source>
</evidence>